<dbReference type="HOGENOM" id="CLU_186865_2_0_9"/>
<protein>
    <submittedName>
        <fullName evidence="2">Uncharacterized protein</fullName>
    </submittedName>
</protein>
<organism evidence="2">
    <name type="scientific">Metalysinibacillus saudimassiliensis</name>
    <dbReference type="NCBI Taxonomy" id="1461583"/>
    <lineage>
        <taxon>Bacteria</taxon>
        <taxon>Bacillati</taxon>
        <taxon>Bacillota</taxon>
        <taxon>Bacilli</taxon>
        <taxon>Bacillales</taxon>
        <taxon>Caryophanaceae</taxon>
        <taxon>Metalysinibacillus</taxon>
    </lineage>
</organism>
<proteinExistence type="predicted"/>
<feature type="region of interest" description="Disordered" evidence="1">
    <location>
        <begin position="1"/>
        <end position="61"/>
    </location>
</feature>
<name>A0A078M1J0_9BACL</name>
<dbReference type="AlphaFoldDB" id="A0A078M1J0"/>
<evidence type="ECO:0000256" key="1">
    <source>
        <dbReference type="SAM" id="MobiDB-lite"/>
    </source>
</evidence>
<dbReference type="EMBL" id="LN483074">
    <property type="protein sequence ID" value="CEA01238.1"/>
    <property type="molecule type" value="Genomic_DNA"/>
</dbReference>
<evidence type="ECO:0000313" key="2">
    <source>
        <dbReference type="EMBL" id="CEA01238.1"/>
    </source>
</evidence>
<reference evidence="2" key="1">
    <citation type="submission" date="2014-07" db="EMBL/GenBank/DDBJ databases">
        <authorList>
            <person name="Urmite Genomes Urmite Genomes"/>
        </authorList>
    </citation>
    <scope>NUCLEOTIDE SEQUENCE</scope>
    <source>
        <strain evidence="2">13S34_air</strain>
    </source>
</reference>
<feature type="compositionally biased region" description="Basic and acidic residues" evidence="1">
    <location>
        <begin position="1"/>
        <end position="26"/>
    </location>
</feature>
<feature type="compositionally biased region" description="Basic and acidic residues" evidence="1">
    <location>
        <begin position="39"/>
        <end position="49"/>
    </location>
</feature>
<gene>
    <name evidence="2" type="ORF">BN1050_00836</name>
</gene>
<dbReference type="PATRIC" id="fig|1461583.4.peg.799"/>
<accession>A0A078M1J0</accession>
<sequence>MRDKKYDNPDMVSTDKESLFDKHEDMQTVDPIPVEELNEEVKDEKDKRGTKNSSGSEKKNK</sequence>